<organism evidence="2 3">
    <name type="scientific">Planococcus donghaensis MPA1U2</name>
    <dbReference type="NCBI Taxonomy" id="933115"/>
    <lineage>
        <taxon>Bacteria</taxon>
        <taxon>Bacillati</taxon>
        <taxon>Bacillota</taxon>
        <taxon>Bacilli</taxon>
        <taxon>Bacillales</taxon>
        <taxon>Caryophanaceae</taxon>
        <taxon>Planococcus</taxon>
    </lineage>
</organism>
<accession>E7RDD6</accession>
<keyword evidence="1" id="KW-1133">Transmembrane helix</keyword>
<name>E7RDD6_9BACL</name>
<evidence type="ECO:0000313" key="3">
    <source>
        <dbReference type="Proteomes" id="UP000003052"/>
    </source>
</evidence>
<evidence type="ECO:0000256" key="1">
    <source>
        <dbReference type="SAM" id="Phobius"/>
    </source>
</evidence>
<dbReference type="EMBL" id="AEPB01000008">
    <property type="protein sequence ID" value="EGA90940.1"/>
    <property type="molecule type" value="Genomic_DNA"/>
</dbReference>
<sequence length="71" mass="8402">MKNIGLKMIWIIPNVLLYLLAIGILWFIFINAQGLQEINNLEIWVLILLLLLLVNFFGSYKIVSWIKQRKM</sequence>
<proteinExistence type="predicted"/>
<dbReference type="Proteomes" id="UP000003052">
    <property type="component" value="Unassembled WGS sequence"/>
</dbReference>
<protein>
    <submittedName>
        <fullName evidence="2">Uncharacterized protein</fullName>
    </submittedName>
</protein>
<evidence type="ECO:0000313" key="2">
    <source>
        <dbReference type="EMBL" id="EGA90940.1"/>
    </source>
</evidence>
<feature type="transmembrane region" description="Helical" evidence="1">
    <location>
        <begin position="41"/>
        <end position="63"/>
    </location>
</feature>
<keyword evidence="1" id="KW-0812">Transmembrane</keyword>
<gene>
    <name evidence="2" type="ORF">GPDM_02320</name>
</gene>
<reference evidence="2 3" key="1">
    <citation type="journal article" date="2011" name="J. Bacteriol.">
        <title>The Draft Genome of Planococcus donghaensis MPA1U2 Reveals Nonsporulation Pathways Controlled by a Conserved Spo0A Regulon.</title>
        <authorList>
            <person name="Pearson M.D."/>
            <person name="Noller H.F."/>
        </authorList>
    </citation>
    <scope>NUCLEOTIDE SEQUENCE [LARGE SCALE GENOMIC DNA]</scope>
    <source>
        <strain evidence="2 3">MPA1U2</strain>
    </source>
</reference>
<comment type="caution">
    <text evidence="2">The sequence shown here is derived from an EMBL/GenBank/DDBJ whole genome shotgun (WGS) entry which is preliminary data.</text>
</comment>
<dbReference type="eggNOG" id="ENOG502ZXP0">
    <property type="taxonomic scope" value="Bacteria"/>
</dbReference>
<keyword evidence="1" id="KW-0472">Membrane</keyword>
<feature type="transmembrane region" description="Helical" evidence="1">
    <location>
        <begin position="9"/>
        <end position="29"/>
    </location>
</feature>
<dbReference type="AlphaFoldDB" id="E7RDD6"/>